<accession>A0A383CTA1</accession>
<sequence>MTEGLRDTDHDLLMRLIESNTGQVADELADAMQRTPLGDGSIMLARFHTAGHL</sequence>
<protein>
    <submittedName>
        <fullName evidence="1">Uncharacterized protein</fullName>
    </submittedName>
</protein>
<dbReference type="AlphaFoldDB" id="A0A383CTA1"/>
<organism evidence="1">
    <name type="scientific">marine metagenome</name>
    <dbReference type="NCBI Taxonomy" id="408172"/>
    <lineage>
        <taxon>unclassified sequences</taxon>
        <taxon>metagenomes</taxon>
        <taxon>ecological metagenomes</taxon>
    </lineage>
</organism>
<evidence type="ECO:0000313" key="1">
    <source>
        <dbReference type="EMBL" id="SVE35270.1"/>
    </source>
</evidence>
<name>A0A383CTA1_9ZZZZ</name>
<reference evidence="1" key="1">
    <citation type="submission" date="2018-05" db="EMBL/GenBank/DDBJ databases">
        <authorList>
            <person name="Lanie J.A."/>
            <person name="Ng W.-L."/>
            <person name="Kazmierczak K.M."/>
            <person name="Andrzejewski T.M."/>
            <person name="Davidsen T.M."/>
            <person name="Wayne K.J."/>
            <person name="Tettelin H."/>
            <person name="Glass J.I."/>
            <person name="Rusch D."/>
            <person name="Podicherti R."/>
            <person name="Tsui H.-C.T."/>
            <person name="Winkler M.E."/>
        </authorList>
    </citation>
    <scope>NUCLEOTIDE SEQUENCE</scope>
</reference>
<proteinExistence type="predicted"/>
<feature type="non-terminal residue" evidence="1">
    <location>
        <position position="53"/>
    </location>
</feature>
<dbReference type="EMBL" id="UINC01211393">
    <property type="protein sequence ID" value="SVE35270.1"/>
    <property type="molecule type" value="Genomic_DNA"/>
</dbReference>
<gene>
    <name evidence="1" type="ORF">METZ01_LOCUS488124</name>
</gene>